<keyword evidence="14" id="KW-1185">Reference proteome</keyword>
<dbReference type="InterPro" id="IPR008576">
    <property type="entry name" value="MeTrfase_NTM1"/>
</dbReference>
<feature type="binding site" evidence="11">
    <location>
        <position position="113"/>
    </location>
    <ligand>
        <name>S-adenosyl-L-methionine</name>
        <dbReference type="ChEBI" id="CHEBI:59789"/>
    </ligand>
</feature>
<evidence type="ECO:0000256" key="6">
    <source>
        <dbReference type="ARBA" id="ARBA00039449"/>
    </source>
</evidence>
<dbReference type="GO" id="GO:0005737">
    <property type="term" value="C:cytoplasm"/>
    <property type="evidence" value="ECO:0007669"/>
    <property type="project" value="TreeGrafter"/>
</dbReference>
<evidence type="ECO:0000256" key="8">
    <source>
        <dbReference type="ARBA" id="ARBA00047306"/>
    </source>
</evidence>
<evidence type="ECO:0000256" key="4">
    <source>
        <dbReference type="ARBA" id="ARBA00022691"/>
    </source>
</evidence>
<evidence type="ECO:0000256" key="9">
    <source>
        <dbReference type="ARBA" id="ARBA00047885"/>
    </source>
</evidence>
<dbReference type="PIRSF" id="PIRSF016958">
    <property type="entry name" value="DUF858_MeTrfase_lik"/>
    <property type="match status" value="1"/>
</dbReference>
<reference evidence="13 14" key="1">
    <citation type="submission" date="2017-03" db="EMBL/GenBank/DDBJ databases">
        <title>Genomes of endolithic fungi from Antarctica.</title>
        <authorList>
            <person name="Coleine C."/>
            <person name="Masonjones S."/>
            <person name="Stajich J.E."/>
        </authorList>
    </citation>
    <scope>NUCLEOTIDE SEQUENCE [LARGE SCALE GENOMIC DNA]</scope>
    <source>
        <strain evidence="13 14">CCFEE 5184</strain>
    </source>
</reference>
<evidence type="ECO:0000256" key="10">
    <source>
        <dbReference type="ARBA" id="ARBA00048167"/>
    </source>
</evidence>
<evidence type="ECO:0000256" key="12">
    <source>
        <dbReference type="SAM" id="MobiDB-lite"/>
    </source>
</evidence>
<dbReference type="AlphaFoldDB" id="A0A4U0WWF0"/>
<keyword evidence="3" id="KW-0808">Transferase</keyword>
<dbReference type="STRING" id="329884.A0A4U0WWF0"/>
<evidence type="ECO:0000256" key="5">
    <source>
        <dbReference type="ARBA" id="ARBA00039112"/>
    </source>
</evidence>
<evidence type="ECO:0000313" key="14">
    <source>
        <dbReference type="Proteomes" id="UP000309340"/>
    </source>
</evidence>
<dbReference type="Proteomes" id="UP000309340">
    <property type="component" value="Unassembled WGS sequence"/>
</dbReference>
<name>A0A4U0WWF0_9PEZI</name>
<evidence type="ECO:0000256" key="2">
    <source>
        <dbReference type="ARBA" id="ARBA00022603"/>
    </source>
</evidence>
<feature type="binding site" evidence="11">
    <location>
        <position position="177"/>
    </location>
    <ligand>
        <name>S-adenosyl-L-methionine</name>
        <dbReference type="ChEBI" id="CHEBI:59789"/>
    </ligand>
</feature>
<keyword evidence="2" id="KW-0489">Methyltransferase</keyword>
<feature type="binding site" evidence="11">
    <location>
        <position position="118"/>
    </location>
    <ligand>
        <name>S-adenosyl-L-methionine</name>
        <dbReference type="ChEBI" id="CHEBI:59789"/>
    </ligand>
</feature>
<dbReference type="CDD" id="cd02440">
    <property type="entry name" value="AdoMet_MTases"/>
    <property type="match status" value="1"/>
</dbReference>
<feature type="region of interest" description="Disordered" evidence="12">
    <location>
        <begin position="1"/>
        <end position="48"/>
    </location>
</feature>
<sequence length="270" mass="29603">MFSPKRKSSNLDTTHVEASKKPKITPDEDADEDSPAPEIPFPDPNAAPDSLIDHKAALAYWSATEPTVTGVLGGFPQVSRVDLQGSSNFLAKLRRSSKHLPPGKKLRRAVDCGAGIGRITDGLLSRVAEVVDIVEPVQSFTDAIKGKPGVGEIYNVGLEAWHPDREGLGPYDLIWNQWCLGQLTDAQLVQYLQRLPKVLSEGGWIVVKENMSNHSLGEDVFDEEDSSVTRTDAKFRRLFGESGLKLVSTELQTGMPKGLYPVRAYALQPR</sequence>
<protein>
    <recommendedName>
        <fullName evidence="6">Alpha N-terminal protein methyltransferase 1</fullName>
        <ecNumber evidence="5">2.1.1.244</ecNumber>
    </recommendedName>
    <alternativeName>
        <fullName evidence="7">X-Pro-Lys N-terminal protein methyltransferase 1</fullName>
    </alternativeName>
</protein>
<organism evidence="13 14">
    <name type="scientific">Friedmanniomyces simplex</name>
    <dbReference type="NCBI Taxonomy" id="329884"/>
    <lineage>
        <taxon>Eukaryota</taxon>
        <taxon>Fungi</taxon>
        <taxon>Dikarya</taxon>
        <taxon>Ascomycota</taxon>
        <taxon>Pezizomycotina</taxon>
        <taxon>Dothideomycetes</taxon>
        <taxon>Dothideomycetidae</taxon>
        <taxon>Mycosphaerellales</taxon>
        <taxon>Teratosphaeriaceae</taxon>
        <taxon>Friedmanniomyces</taxon>
    </lineage>
</organism>
<dbReference type="EMBL" id="NAJQ01000534">
    <property type="protein sequence ID" value="TKA68062.1"/>
    <property type="molecule type" value="Genomic_DNA"/>
</dbReference>
<comment type="catalytic activity">
    <reaction evidence="10">
        <text>N-terminal L-alanyl-L-prolyl-L-lysyl-[protein] + 3 S-adenosyl-L-methionine = N-terminal N,N,N-trimethyl-L-alanyl-L-prolyl-L-lysyl-[protein] + 3 S-adenosyl-L-homocysteine + 3 H(+)</text>
        <dbReference type="Rhea" id="RHEA:54712"/>
        <dbReference type="Rhea" id="RHEA-COMP:13785"/>
        <dbReference type="Rhea" id="RHEA-COMP:13971"/>
        <dbReference type="ChEBI" id="CHEBI:15378"/>
        <dbReference type="ChEBI" id="CHEBI:57856"/>
        <dbReference type="ChEBI" id="CHEBI:59789"/>
        <dbReference type="ChEBI" id="CHEBI:138057"/>
        <dbReference type="ChEBI" id="CHEBI:138315"/>
        <dbReference type="EC" id="2.1.1.244"/>
    </reaction>
</comment>
<dbReference type="Pfam" id="PF05891">
    <property type="entry name" value="Methyltransf_PK"/>
    <property type="match status" value="1"/>
</dbReference>
<dbReference type="InterPro" id="IPR029063">
    <property type="entry name" value="SAM-dependent_MTases_sf"/>
</dbReference>
<evidence type="ECO:0000256" key="1">
    <source>
        <dbReference type="ARBA" id="ARBA00009059"/>
    </source>
</evidence>
<dbReference type="EC" id="2.1.1.244" evidence="5"/>
<evidence type="ECO:0000256" key="11">
    <source>
        <dbReference type="PIRSR" id="PIRSR016958-1"/>
    </source>
</evidence>
<feature type="compositionally biased region" description="Basic and acidic residues" evidence="12">
    <location>
        <begin position="14"/>
        <end position="26"/>
    </location>
</feature>
<comment type="catalytic activity">
    <reaction evidence="8">
        <text>N-terminal L-seryl-L-prolyl-L-lysyl-[protein] + 3 S-adenosyl-L-methionine = N-terminal N,N,N-trimethyl-L-seryl-L-prolyl-L-lysyl-[protein] + 3 S-adenosyl-L-homocysteine + 3 H(+)</text>
        <dbReference type="Rhea" id="RHEA:54724"/>
        <dbReference type="Rhea" id="RHEA-COMP:13789"/>
        <dbReference type="Rhea" id="RHEA-COMP:13973"/>
        <dbReference type="ChEBI" id="CHEBI:15378"/>
        <dbReference type="ChEBI" id="CHEBI:57856"/>
        <dbReference type="ChEBI" id="CHEBI:59789"/>
        <dbReference type="ChEBI" id="CHEBI:138061"/>
        <dbReference type="ChEBI" id="CHEBI:138317"/>
        <dbReference type="EC" id="2.1.1.244"/>
    </reaction>
</comment>
<accession>A0A4U0WWF0</accession>
<dbReference type="PANTHER" id="PTHR12753">
    <property type="entry name" value="AD-003 - RELATED"/>
    <property type="match status" value="1"/>
</dbReference>
<comment type="caution">
    <text evidence="13">The sequence shown here is derived from an EMBL/GenBank/DDBJ whole genome shotgun (WGS) entry which is preliminary data.</text>
</comment>
<comment type="catalytic activity">
    <reaction evidence="9">
        <text>N-terminal L-prolyl-L-prolyl-L-lysyl-[protein] + 2 S-adenosyl-L-methionine = N-terminal N,N-dimethyl-L-prolyl-L-prolyl-L-lysyl-[protein] + 2 S-adenosyl-L-homocysteine + 2 H(+)</text>
        <dbReference type="Rhea" id="RHEA:54736"/>
        <dbReference type="Rhea" id="RHEA-COMP:13787"/>
        <dbReference type="Rhea" id="RHEA-COMP:13974"/>
        <dbReference type="ChEBI" id="CHEBI:15378"/>
        <dbReference type="ChEBI" id="CHEBI:57856"/>
        <dbReference type="ChEBI" id="CHEBI:59789"/>
        <dbReference type="ChEBI" id="CHEBI:138059"/>
        <dbReference type="ChEBI" id="CHEBI:138318"/>
        <dbReference type="EC" id="2.1.1.244"/>
    </reaction>
</comment>
<proteinExistence type="inferred from homology"/>
<gene>
    <name evidence="13" type="ORF">B0A55_07458</name>
</gene>
<evidence type="ECO:0000256" key="7">
    <source>
        <dbReference type="ARBA" id="ARBA00043129"/>
    </source>
</evidence>
<dbReference type="GO" id="GO:0071885">
    <property type="term" value="F:N-terminal protein N-methyltransferase activity"/>
    <property type="evidence" value="ECO:0007669"/>
    <property type="project" value="UniProtKB-EC"/>
</dbReference>
<evidence type="ECO:0000313" key="13">
    <source>
        <dbReference type="EMBL" id="TKA68062.1"/>
    </source>
</evidence>
<dbReference type="SUPFAM" id="SSF53335">
    <property type="entry name" value="S-adenosyl-L-methionine-dependent methyltransferases"/>
    <property type="match status" value="1"/>
</dbReference>
<dbReference type="OrthoDB" id="1298661at2759"/>
<evidence type="ECO:0000256" key="3">
    <source>
        <dbReference type="ARBA" id="ARBA00022679"/>
    </source>
</evidence>
<dbReference type="PANTHER" id="PTHR12753:SF0">
    <property type="entry name" value="ALPHA N-TERMINAL PROTEIN METHYLTRANSFERASE 1"/>
    <property type="match status" value="1"/>
</dbReference>
<dbReference type="GO" id="GO:0032259">
    <property type="term" value="P:methylation"/>
    <property type="evidence" value="ECO:0007669"/>
    <property type="project" value="UniProtKB-KW"/>
</dbReference>
<dbReference type="Gene3D" id="3.40.50.150">
    <property type="entry name" value="Vaccinia Virus protein VP39"/>
    <property type="match status" value="1"/>
</dbReference>
<keyword evidence="4 11" id="KW-0949">S-adenosyl-L-methionine</keyword>
<comment type="similarity">
    <text evidence="1">Belongs to the methyltransferase superfamily. NTM1 family.</text>
</comment>